<proteinExistence type="predicted"/>
<evidence type="ECO:0000313" key="2">
    <source>
        <dbReference type="EMBL" id="OOC10181.1"/>
    </source>
</evidence>
<dbReference type="RefSeq" id="WP_077244208.1">
    <property type="nucleotide sequence ID" value="NZ_MUZR01000022.1"/>
</dbReference>
<dbReference type="InterPro" id="IPR009875">
    <property type="entry name" value="PilZ_domain"/>
</dbReference>
<dbReference type="STRING" id="252474.B1A74_07145"/>
<reference evidence="2 3" key="1">
    <citation type="submission" date="2017-02" db="EMBL/GenBank/DDBJ databases">
        <title>Genomic diversity within the haloalkaliphilic genus Thioalkalivibrio.</title>
        <authorList>
            <person name="Ahn A.-C."/>
            <person name="Meier-Kolthoff J."/>
            <person name="Overmars L."/>
            <person name="Richter M."/>
            <person name="Woyke T."/>
            <person name="Sorokin D.Y."/>
            <person name="Muyzer G."/>
        </authorList>
    </citation>
    <scope>NUCLEOTIDE SEQUENCE [LARGE SCALE GENOMIC DNA]</scope>
    <source>
        <strain evidence="2 3">HL17</strain>
    </source>
</reference>
<dbReference type="AlphaFoldDB" id="A0A1V2ZYP8"/>
<accession>A0A1V2ZYP8</accession>
<sequence>MIEERRRHPRIPMTVNVVVSAGEGEPVTLTTNDISGGGAFLRWEEGQKPDLRGLLELESDDELMLQVFGLLGDGDEPPKVRAQVVRVHDDGIAVRFDPEAMGG</sequence>
<dbReference type="Gene3D" id="2.40.10.220">
    <property type="entry name" value="predicted glycosyltransferase like domains"/>
    <property type="match status" value="1"/>
</dbReference>
<dbReference type="EMBL" id="MUZR01000022">
    <property type="protein sequence ID" value="OOC10181.1"/>
    <property type="molecule type" value="Genomic_DNA"/>
</dbReference>
<comment type="caution">
    <text evidence="2">The sequence shown here is derived from an EMBL/GenBank/DDBJ whole genome shotgun (WGS) entry which is preliminary data.</text>
</comment>
<dbReference type="GO" id="GO:0035438">
    <property type="term" value="F:cyclic-di-GMP binding"/>
    <property type="evidence" value="ECO:0007669"/>
    <property type="project" value="InterPro"/>
</dbReference>
<feature type="domain" description="PilZ" evidence="1">
    <location>
        <begin position="4"/>
        <end position="98"/>
    </location>
</feature>
<dbReference type="Pfam" id="PF07238">
    <property type="entry name" value="PilZ"/>
    <property type="match status" value="1"/>
</dbReference>
<gene>
    <name evidence="2" type="ORF">B1A74_07145</name>
</gene>
<dbReference type="OrthoDB" id="7063880at2"/>
<keyword evidence="3" id="KW-1185">Reference proteome</keyword>
<dbReference type="Proteomes" id="UP000189177">
    <property type="component" value="Unassembled WGS sequence"/>
</dbReference>
<dbReference type="SUPFAM" id="SSF141371">
    <property type="entry name" value="PilZ domain-like"/>
    <property type="match status" value="1"/>
</dbReference>
<evidence type="ECO:0000313" key="3">
    <source>
        <dbReference type="Proteomes" id="UP000189177"/>
    </source>
</evidence>
<protein>
    <submittedName>
        <fullName evidence="2">Pilus assembly protein PilZ</fullName>
    </submittedName>
</protein>
<organism evidence="2 3">
    <name type="scientific">Thioalkalivibrio halophilus</name>
    <dbReference type="NCBI Taxonomy" id="252474"/>
    <lineage>
        <taxon>Bacteria</taxon>
        <taxon>Pseudomonadati</taxon>
        <taxon>Pseudomonadota</taxon>
        <taxon>Gammaproteobacteria</taxon>
        <taxon>Chromatiales</taxon>
        <taxon>Ectothiorhodospiraceae</taxon>
        <taxon>Thioalkalivibrio</taxon>
    </lineage>
</organism>
<name>A0A1V2ZYP8_9GAMM</name>
<evidence type="ECO:0000259" key="1">
    <source>
        <dbReference type="Pfam" id="PF07238"/>
    </source>
</evidence>